<feature type="domain" description="Probable transposase IS891/IS1136/IS1341" evidence="2">
    <location>
        <begin position="172"/>
        <end position="233"/>
    </location>
</feature>
<dbReference type="InterPro" id="IPR001959">
    <property type="entry name" value="Transposase"/>
</dbReference>
<organism evidence="4 5">
    <name type="scientific">Lysinibacillus mangiferihumi</name>
    <dbReference type="NCBI Taxonomy" id="1130819"/>
    <lineage>
        <taxon>Bacteria</taxon>
        <taxon>Bacillati</taxon>
        <taxon>Bacillota</taxon>
        <taxon>Bacilli</taxon>
        <taxon>Bacillales</taxon>
        <taxon>Bacillaceae</taxon>
        <taxon>Lysinibacillus</taxon>
    </lineage>
</organism>
<reference evidence="4 5" key="1">
    <citation type="submission" date="2019-04" db="EMBL/GenBank/DDBJ databases">
        <title>Lysinibacillus genome sequencing.</title>
        <authorList>
            <person name="Dunlap C."/>
        </authorList>
    </citation>
    <scope>NUCLEOTIDE SEQUENCE [LARGE SCALE GENOMIC DNA]</scope>
    <source>
        <strain evidence="4 5">CCTCC AB 2010389</strain>
    </source>
</reference>
<dbReference type="NCBIfam" id="NF040570">
    <property type="entry name" value="guided_TnpB"/>
    <property type="match status" value="1"/>
</dbReference>
<dbReference type="Pfam" id="PF01385">
    <property type="entry name" value="OrfB_IS605"/>
    <property type="match status" value="1"/>
</dbReference>
<evidence type="ECO:0000259" key="3">
    <source>
        <dbReference type="Pfam" id="PF12323"/>
    </source>
</evidence>
<dbReference type="InterPro" id="IPR021027">
    <property type="entry name" value="Transposase_put_HTH"/>
</dbReference>
<feature type="non-terminal residue" evidence="4">
    <location>
        <position position="246"/>
    </location>
</feature>
<evidence type="ECO:0000256" key="1">
    <source>
        <dbReference type="SAM" id="Coils"/>
    </source>
</evidence>
<gene>
    <name evidence="4" type="ORF">FC756_27345</name>
</gene>
<proteinExistence type="predicted"/>
<evidence type="ECO:0000313" key="4">
    <source>
        <dbReference type="EMBL" id="TKI50851.1"/>
    </source>
</evidence>
<comment type="caution">
    <text evidence="4">The sequence shown here is derived from an EMBL/GenBank/DDBJ whole genome shotgun (WGS) entry which is preliminary data.</text>
</comment>
<accession>A0A4U2XV97</accession>
<protein>
    <submittedName>
        <fullName evidence="4">Transposase</fullName>
    </submittedName>
</protein>
<name>A0A4U2XV97_9BACI</name>
<feature type="domain" description="Transposase putative helix-turn-helix" evidence="3">
    <location>
        <begin position="1"/>
        <end position="43"/>
    </location>
</feature>
<evidence type="ECO:0000259" key="2">
    <source>
        <dbReference type="Pfam" id="PF01385"/>
    </source>
</evidence>
<evidence type="ECO:0000313" key="5">
    <source>
        <dbReference type="Proteomes" id="UP000308744"/>
    </source>
</evidence>
<feature type="coiled-coil region" evidence="1">
    <location>
        <begin position="206"/>
        <end position="233"/>
    </location>
</feature>
<dbReference type="RefSeq" id="WP_137067896.1">
    <property type="nucleotide sequence ID" value="NZ_SZPU01000184.1"/>
</dbReference>
<keyword evidence="5" id="KW-1185">Reference proteome</keyword>
<dbReference type="Proteomes" id="UP000308744">
    <property type="component" value="Unassembled WGS sequence"/>
</dbReference>
<dbReference type="Pfam" id="PF12323">
    <property type="entry name" value="HTH_OrfB_IS605"/>
    <property type="match status" value="1"/>
</dbReference>
<keyword evidence="1" id="KW-0175">Coiled coil</keyword>
<dbReference type="AlphaFoldDB" id="A0A4U2XV97"/>
<sequence length="246" mass="28941">MYIATRIKLNPTKEQECLFWKSAGTARWTYNFFLAESERHYAEYLNGKHEKKTIKESDVRKYINNVLKKTTHQWLKEVGSNVMKQAVKDADKARKRWFDGVSGKPKFKSKRKSKVSFYVNYESLKRTKEGFRGEKIGVVKTYQPLPKLPKGENYSNPRISYDGRNWFLSVGYEIEYEKIELTDESLGIDVGIKELAVCSDGSFKKNINKTKEVRRLERKLKREQKKLSRKIQANIVAHTKNRKPIY</sequence>
<dbReference type="EMBL" id="SZPU01000184">
    <property type="protein sequence ID" value="TKI50851.1"/>
    <property type="molecule type" value="Genomic_DNA"/>
</dbReference>